<keyword evidence="3" id="KW-1185">Reference proteome</keyword>
<proteinExistence type="predicted"/>
<gene>
    <name evidence="2" type="ORF">ADUPG1_009728</name>
</gene>
<feature type="coiled-coil region" evidence="1">
    <location>
        <begin position="48"/>
        <end position="82"/>
    </location>
</feature>
<keyword evidence="1" id="KW-0175">Coiled coil</keyword>
<accession>A0ABQ5KXS2</accession>
<dbReference type="EMBL" id="BQXS01011313">
    <property type="protein sequence ID" value="GKT36831.1"/>
    <property type="molecule type" value="Genomic_DNA"/>
</dbReference>
<evidence type="ECO:0000313" key="2">
    <source>
        <dbReference type="EMBL" id="GKT36831.1"/>
    </source>
</evidence>
<dbReference type="Proteomes" id="UP001057375">
    <property type="component" value="Unassembled WGS sequence"/>
</dbReference>
<protein>
    <submittedName>
        <fullName evidence="2">Uncharacterized protein</fullName>
    </submittedName>
</protein>
<reference evidence="2" key="1">
    <citation type="submission" date="2022-03" db="EMBL/GenBank/DDBJ databases">
        <title>Draft genome sequence of Aduncisulcus paluster, a free-living microaerophilic Fornicata.</title>
        <authorList>
            <person name="Yuyama I."/>
            <person name="Kume K."/>
            <person name="Tamura T."/>
            <person name="Inagaki Y."/>
            <person name="Hashimoto T."/>
        </authorList>
    </citation>
    <scope>NUCLEOTIDE SEQUENCE</scope>
    <source>
        <strain evidence="2">NY0171</strain>
    </source>
</reference>
<sequence>MFRKTDYTKPEINVSQMALDAQRTKFCAEHSKVIDRSKRFRTHIELEREQFLSRKAQLVENRQKLKELLKREEKMFQEELKAKGLIATKAF</sequence>
<name>A0ABQ5KXS2_9EUKA</name>
<evidence type="ECO:0000256" key="1">
    <source>
        <dbReference type="SAM" id="Coils"/>
    </source>
</evidence>
<comment type="caution">
    <text evidence="2">The sequence shown here is derived from an EMBL/GenBank/DDBJ whole genome shotgun (WGS) entry which is preliminary data.</text>
</comment>
<evidence type="ECO:0000313" key="3">
    <source>
        <dbReference type="Proteomes" id="UP001057375"/>
    </source>
</evidence>
<organism evidence="2 3">
    <name type="scientific">Aduncisulcus paluster</name>
    <dbReference type="NCBI Taxonomy" id="2918883"/>
    <lineage>
        <taxon>Eukaryota</taxon>
        <taxon>Metamonada</taxon>
        <taxon>Carpediemonas-like organisms</taxon>
        <taxon>Aduncisulcus</taxon>
    </lineage>
</organism>